<keyword evidence="5 6" id="KW-0472">Membrane</keyword>
<comment type="subcellular location">
    <subcellularLocation>
        <location evidence="1">Cell membrane</location>
        <topology evidence="1">Multi-pass membrane protein</topology>
    </subcellularLocation>
</comment>
<dbReference type="PANTHER" id="PTHR30250:SF26">
    <property type="entry name" value="PSMA PROTEIN"/>
    <property type="match status" value="1"/>
</dbReference>
<evidence type="ECO:0000256" key="3">
    <source>
        <dbReference type="ARBA" id="ARBA00022692"/>
    </source>
</evidence>
<feature type="transmembrane region" description="Helical" evidence="6">
    <location>
        <begin position="60"/>
        <end position="83"/>
    </location>
</feature>
<feature type="transmembrane region" description="Helical" evidence="6">
    <location>
        <begin position="95"/>
        <end position="112"/>
    </location>
</feature>
<feature type="transmembrane region" description="Helical" evidence="6">
    <location>
        <begin position="20"/>
        <end position="39"/>
    </location>
</feature>
<dbReference type="Proteomes" id="UP001198200">
    <property type="component" value="Unassembled WGS sequence"/>
</dbReference>
<evidence type="ECO:0000256" key="5">
    <source>
        <dbReference type="ARBA" id="ARBA00023136"/>
    </source>
</evidence>
<evidence type="ECO:0000313" key="7">
    <source>
        <dbReference type="EMBL" id="MCC2222783.1"/>
    </source>
</evidence>
<gene>
    <name evidence="7" type="ORF">LKD48_14325</name>
</gene>
<dbReference type="GO" id="GO:0005886">
    <property type="term" value="C:plasma membrane"/>
    <property type="evidence" value="ECO:0007669"/>
    <property type="project" value="UniProtKB-SubCell"/>
</dbReference>
<proteinExistence type="predicted"/>
<keyword evidence="2" id="KW-1003">Cell membrane</keyword>
<accession>A0AAE3E5V6</accession>
<evidence type="ECO:0000256" key="1">
    <source>
        <dbReference type="ARBA" id="ARBA00004651"/>
    </source>
</evidence>
<dbReference type="AlphaFoldDB" id="A0AAE3E5V6"/>
<dbReference type="InterPro" id="IPR050833">
    <property type="entry name" value="Poly_Biosynth_Transport"/>
</dbReference>
<evidence type="ECO:0000256" key="4">
    <source>
        <dbReference type="ARBA" id="ARBA00022989"/>
    </source>
</evidence>
<feature type="transmembrane region" description="Helical" evidence="6">
    <location>
        <begin position="433"/>
        <end position="456"/>
    </location>
</feature>
<name>A0AAE3E5V6_9FIRM</name>
<feature type="transmembrane region" description="Helical" evidence="6">
    <location>
        <begin position="373"/>
        <end position="396"/>
    </location>
</feature>
<feature type="transmembrane region" description="Helical" evidence="6">
    <location>
        <begin position="219"/>
        <end position="239"/>
    </location>
</feature>
<evidence type="ECO:0000256" key="2">
    <source>
        <dbReference type="ARBA" id="ARBA00022475"/>
    </source>
</evidence>
<evidence type="ECO:0000313" key="8">
    <source>
        <dbReference type="Proteomes" id="UP001198200"/>
    </source>
</evidence>
<evidence type="ECO:0008006" key="9">
    <source>
        <dbReference type="Google" id="ProtNLM"/>
    </source>
</evidence>
<comment type="caution">
    <text evidence="7">The sequence shown here is derived from an EMBL/GenBank/DDBJ whole genome shotgun (WGS) entry which is preliminary data.</text>
</comment>
<feature type="transmembrane region" description="Helical" evidence="6">
    <location>
        <begin position="124"/>
        <end position="147"/>
    </location>
</feature>
<feature type="transmembrane region" description="Helical" evidence="6">
    <location>
        <begin position="316"/>
        <end position="336"/>
    </location>
</feature>
<feature type="transmembrane region" description="Helical" evidence="6">
    <location>
        <begin position="277"/>
        <end position="296"/>
    </location>
</feature>
<dbReference type="EMBL" id="JAJEQN010000049">
    <property type="protein sequence ID" value="MCC2222783.1"/>
    <property type="molecule type" value="Genomic_DNA"/>
</dbReference>
<dbReference type="PANTHER" id="PTHR30250">
    <property type="entry name" value="PST FAMILY PREDICTED COLANIC ACID TRANSPORTER"/>
    <property type="match status" value="1"/>
</dbReference>
<keyword evidence="4 6" id="KW-1133">Transmembrane helix</keyword>
<dbReference type="RefSeq" id="WP_308732379.1">
    <property type="nucleotide sequence ID" value="NZ_JAJEQN010000049.1"/>
</dbReference>
<reference evidence="7 8" key="1">
    <citation type="submission" date="2021-10" db="EMBL/GenBank/DDBJ databases">
        <title>Anaerobic single-cell dispensing facilitates the cultivation of human gut bacteria.</title>
        <authorList>
            <person name="Afrizal A."/>
        </authorList>
    </citation>
    <scope>NUCLEOTIDE SEQUENCE [LARGE SCALE GENOMIC DNA]</scope>
    <source>
        <strain evidence="7 8">CLA-AA-H224</strain>
    </source>
</reference>
<keyword evidence="8" id="KW-1185">Reference proteome</keyword>
<protein>
    <recommendedName>
        <fullName evidence="9">Polysaccharide biosynthesis protein</fullName>
    </recommendedName>
</protein>
<sequence>MNLYIGTELVGMNGVISNVIAMLSVTELGISTAIVYHLYSAIVHQDEKEIAALMNLYRKAYYLFAFVLGGIGLLITPFVHLFMKNESYSLGYVRTLYLLWLLRTVISYPLSYKKSLLIADQNEYVVSVATILTNIIGYSAIILFVTFTGEYLPALITGIIGDTVLNVCINRYVDKEYPFLVQLKKEKPKKELVSKIFDDLKNVFVSKLSMNLLSGTDNLIISGFINVATVGIFSNYGLITRSVSNIIRALASSIQPGVGNMFVESGRERNYQVLRQMTFLFFLIVAVAACGLYVLIDPFVEDIWLGTDFMWDPISVFLSVTACVLIGIGQPISVVMSVSGLFNREKTLSVISAVVNLVVSLALVVPFGTAGVLLGTCLAYLIQIIYRIVIFFGEYIKMNARRYVMDLFEYAVLLSGEVWLSKRAVALVYNHSFLTFLIGMIICVLVPMCLNLLLFCRSERFKSFTKLFHKLPS</sequence>
<evidence type="ECO:0000256" key="6">
    <source>
        <dbReference type="SAM" id="Phobius"/>
    </source>
</evidence>
<organism evidence="7 8">
    <name type="scientific">Anthropogastromicrobium aceti</name>
    <dbReference type="NCBI Taxonomy" id="2981768"/>
    <lineage>
        <taxon>Bacteria</taxon>
        <taxon>Bacillati</taxon>
        <taxon>Bacillota</taxon>
        <taxon>Clostridia</taxon>
        <taxon>Lachnospirales</taxon>
        <taxon>Lachnospiraceae</taxon>
        <taxon>Anthropogastromicrobium</taxon>
    </lineage>
</organism>
<keyword evidence="3 6" id="KW-0812">Transmembrane</keyword>
<feature type="transmembrane region" description="Helical" evidence="6">
    <location>
        <begin position="348"/>
        <end position="367"/>
    </location>
</feature>